<dbReference type="Pfam" id="PF00990">
    <property type="entry name" value="GGDEF"/>
    <property type="match status" value="1"/>
</dbReference>
<gene>
    <name evidence="6" type="ORF">HNP48_004942</name>
</gene>
<keyword evidence="6" id="KW-0548">Nucleotidyltransferase</keyword>
<keyword evidence="3" id="KW-0597">Phosphoprotein</keyword>
<dbReference type="SUPFAM" id="SSF52172">
    <property type="entry name" value="CheY-like"/>
    <property type="match status" value="1"/>
</dbReference>
<dbReference type="RefSeq" id="WP_311773853.1">
    <property type="nucleotide sequence ID" value="NZ_JACHLK010000011.1"/>
</dbReference>
<organism evidence="6 7">
    <name type="scientific">Acidovorax soli</name>
    <dbReference type="NCBI Taxonomy" id="592050"/>
    <lineage>
        <taxon>Bacteria</taxon>
        <taxon>Pseudomonadati</taxon>
        <taxon>Pseudomonadota</taxon>
        <taxon>Betaproteobacteria</taxon>
        <taxon>Burkholderiales</taxon>
        <taxon>Comamonadaceae</taxon>
        <taxon>Acidovorax</taxon>
    </lineage>
</organism>
<dbReference type="PROSITE" id="PS50887">
    <property type="entry name" value="GGDEF"/>
    <property type="match status" value="1"/>
</dbReference>
<dbReference type="SMART" id="SM00267">
    <property type="entry name" value="GGDEF"/>
    <property type="match status" value="1"/>
</dbReference>
<protein>
    <recommendedName>
        <fullName evidence="1">diguanylate cyclase</fullName>
        <ecNumber evidence="1">2.7.7.65</ecNumber>
    </recommendedName>
</protein>
<evidence type="ECO:0000259" key="5">
    <source>
        <dbReference type="PROSITE" id="PS50887"/>
    </source>
</evidence>
<evidence type="ECO:0000256" key="1">
    <source>
        <dbReference type="ARBA" id="ARBA00012528"/>
    </source>
</evidence>
<keyword evidence="7" id="KW-1185">Reference proteome</keyword>
<dbReference type="AlphaFoldDB" id="A0A7X0PHW0"/>
<dbReference type="GO" id="GO:0000160">
    <property type="term" value="P:phosphorelay signal transduction system"/>
    <property type="evidence" value="ECO:0007669"/>
    <property type="project" value="InterPro"/>
</dbReference>
<sequence>MTDTRMFDDTMRPQAPGDFDAMVLLVDDQAMIGEAVRRMLASEAGVDFHYCSDPAEAVAMALRIRPTVILQDLVMPGIDGLELVREYRQTEALRDLPIIVLSSKEDPKVKSQAFAAGANDYLVKLPDTIELIARIRYHSRAYQALRQRDEAYRALRLSQQQLLESNLALQQAMKMDGLTGLSNRRHFDEYLDIEWKRARREQQDLSLLMIDVDYFKLYNDNFGHVMGDDALRSVAQVIAQSFSRPGDLAARYGGEEFAVILPNTSADGARSLADEARRAVEKMAIAHVAPVADAPLTVSIGVATVVPDRDMQPVALIQRADAALYEAKENGRNCVGTV</sequence>
<dbReference type="FunFam" id="3.30.70.270:FF:000001">
    <property type="entry name" value="Diguanylate cyclase domain protein"/>
    <property type="match status" value="1"/>
</dbReference>
<evidence type="ECO:0000313" key="7">
    <source>
        <dbReference type="Proteomes" id="UP000575083"/>
    </source>
</evidence>
<feature type="domain" description="GGDEF" evidence="5">
    <location>
        <begin position="203"/>
        <end position="338"/>
    </location>
</feature>
<dbReference type="GO" id="GO:1902201">
    <property type="term" value="P:negative regulation of bacterial-type flagellum-dependent cell motility"/>
    <property type="evidence" value="ECO:0007669"/>
    <property type="project" value="TreeGrafter"/>
</dbReference>
<dbReference type="InterPro" id="IPR050469">
    <property type="entry name" value="Diguanylate_Cyclase"/>
</dbReference>
<dbReference type="Gene3D" id="3.40.50.2300">
    <property type="match status" value="1"/>
</dbReference>
<dbReference type="PANTHER" id="PTHR45138:SF9">
    <property type="entry name" value="DIGUANYLATE CYCLASE DGCM-RELATED"/>
    <property type="match status" value="1"/>
</dbReference>
<keyword evidence="6" id="KW-0808">Transferase</keyword>
<accession>A0A7X0PHW0</accession>
<evidence type="ECO:0000259" key="4">
    <source>
        <dbReference type="PROSITE" id="PS50110"/>
    </source>
</evidence>
<feature type="domain" description="Response regulatory" evidence="4">
    <location>
        <begin position="22"/>
        <end position="139"/>
    </location>
</feature>
<dbReference type="GO" id="GO:0043709">
    <property type="term" value="P:cell adhesion involved in single-species biofilm formation"/>
    <property type="evidence" value="ECO:0007669"/>
    <property type="project" value="TreeGrafter"/>
</dbReference>
<dbReference type="Pfam" id="PF00072">
    <property type="entry name" value="Response_reg"/>
    <property type="match status" value="1"/>
</dbReference>
<dbReference type="SUPFAM" id="SSF55073">
    <property type="entry name" value="Nucleotide cyclase"/>
    <property type="match status" value="1"/>
</dbReference>
<dbReference type="PROSITE" id="PS50110">
    <property type="entry name" value="RESPONSE_REGULATORY"/>
    <property type="match status" value="1"/>
</dbReference>
<dbReference type="GO" id="GO:0005886">
    <property type="term" value="C:plasma membrane"/>
    <property type="evidence" value="ECO:0007669"/>
    <property type="project" value="TreeGrafter"/>
</dbReference>
<comment type="caution">
    <text evidence="6">The sequence shown here is derived from an EMBL/GenBank/DDBJ whole genome shotgun (WGS) entry which is preliminary data.</text>
</comment>
<dbReference type="GO" id="GO:0052621">
    <property type="term" value="F:diguanylate cyclase activity"/>
    <property type="evidence" value="ECO:0007669"/>
    <property type="project" value="UniProtKB-EC"/>
</dbReference>
<dbReference type="EMBL" id="JACHLK010000011">
    <property type="protein sequence ID" value="MBB6562233.1"/>
    <property type="molecule type" value="Genomic_DNA"/>
</dbReference>
<dbReference type="Proteomes" id="UP000575083">
    <property type="component" value="Unassembled WGS sequence"/>
</dbReference>
<evidence type="ECO:0000256" key="3">
    <source>
        <dbReference type="PROSITE-ProRule" id="PRU00169"/>
    </source>
</evidence>
<proteinExistence type="predicted"/>
<dbReference type="PANTHER" id="PTHR45138">
    <property type="entry name" value="REGULATORY COMPONENTS OF SENSORY TRANSDUCTION SYSTEM"/>
    <property type="match status" value="1"/>
</dbReference>
<dbReference type="CDD" id="cd01949">
    <property type="entry name" value="GGDEF"/>
    <property type="match status" value="1"/>
</dbReference>
<dbReference type="InterPro" id="IPR000160">
    <property type="entry name" value="GGDEF_dom"/>
</dbReference>
<dbReference type="InterPro" id="IPR029787">
    <property type="entry name" value="Nucleotide_cyclase"/>
</dbReference>
<dbReference type="Gene3D" id="3.30.70.270">
    <property type="match status" value="1"/>
</dbReference>
<feature type="modified residue" description="4-aspartylphosphate" evidence="3">
    <location>
        <position position="72"/>
    </location>
</feature>
<name>A0A7X0PHW0_9BURK</name>
<evidence type="ECO:0000256" key="2">
    <source>
        <dbReference type="ARBA" id="ARBA00034247"/>
    </source>
</evidence>
<dbReference type="SMART" id="SM00448">
    <property type="entry name" value="REC"/>
    <property type="match status" value="1"/>
</dbReference>
<dbReference type="InterPro" id="IPR001789">
    <property type="entry name" value="Sig_transdc_resp-reg_receiver"/>
</dbReference>
<dbReference type="NCBIfam" id="TIGR00254">
    <property type="entry name" value="GGDEF"/>
    <property type="match status" value="1"/>
</dbReference>
<evidence type="ECO:0000313" key="6">
    <source>
        <dbReference type="EMBL" id="MBB6562233.1"/>
    </source>
</evidence>
<comment type="catalytic activity">
    <reaction evidence="2">
        <text>2 GTP = 3',3'-c-di-GMP + 2 diphosphate</text>
        <dbReference type="Rhea" id="RHEA:24898"/>
        <dbReference type="ChEBI" id="CHEBI:33019"/>
        <dbReference type="ChEBI" id="CHEBI:37565"/>
        <dbReference type="ChEBI" id="CHEBI:58805"/>
        <dbReference type="EC" id="2.7.7.65"/>
    </reaction>
</comment>
<dbReference type="EC" id="2.7.7.65" evidence="1"/>
<dbReference type="InterPro" id="IPR043128">
    <property type="entry name" value="Rev_trsase/Diguanyl_cyclase"/>
</dbReference>
<reference evidence="6 7" key="1">
    <citation type="submission" date="2020-08" db="EMBL/GenBank/DDBJ databases">
        <title>Functional genomics of gut bacteria from endangered species of beetles.</title>
        <authorList>
            <person name="Carlos-Shanley C."/>
        </authorList>
    </citation>
    <scope>NUCLEOTIDE SEQUENCE [LARGE SCALE GENOMIC DNA]</scope>
    <source>
        <strain evidence="6 7">S00198</strain>
    </source>
</reference>
<dbReference type="InterPro" id="IPR011006">
    <property type="entry name" value="CheY-like_superfamily"/>
</dbReference>